<comment type="caution">
    <text evidence="2">The sequence shown here is derived from an EMBL/GenBank/DDBJ whole genome shotgun (WGS) entry which is preliminary data.</text>
</comment>
<name>A0ABC9XIJ1_GRUJA</name>
<evidence type="ECO:0000256" key="1">
    <source>
        <dbReference type="SAM" id="MobiDB-lite"/>
    </source>
</evidence>
<gene>
    <name evidence="2" type="ORF">GRJ2_002183400</name>
</gene>
<dbReference type="EMBL" id="BAAFJT010000017">
    <property type="protein sequence ID" value="GAB0197181.1"/>
    <property type="molecule type" value="Genomic_DNA"/>
</dbReference>
<organism evidence="2 3">
    <name type="scientific">Grus japonensis</name>
    <name type="common">Japanese crane</name>
    <name type="synonym">Red-crowned crane</name>
    <dbReference type="NCBI Taxonomy" id="30415"/>
    <lineage>
        <taxon>Eukaryota</taxon>
        <taxon>Metazoa</taxon>
        <taxon>Chordata</taxon>
        <taxon>Craniata</taxon>
        <taxon>Vertebrata</taxon>
        <taxon>Euteleostomi</taxon>
        <taxon>Archelosauria</taxon>
        <taxon>Archosauria</taxon>
        <taxon>Dinosauria</taxon>
        <taxon>Saurischia</taxon>
        <taxon>Theropoda</taxon>
        <taxon>Coelurosauria</taxon>
        <taxon>Aves</taxon>
        <taxon>Neognathae</taxon>
        <taxon>Neoaves</taxon>
        <taxon>Gruiformes</taxon>
        <taxon>Gruidae</taxon>
        <taxon>Grus</taxon>
    </lineage>
</organism>
<evidence type="ECO:0000313" key="2">
    <source>
        <dbReference type="EMBL" id="GAB0197181.1"/>
    </source>
</evidence>
<dbReference type="InterPro" id="IPR038891">
    <property type="entry name" value="FSIP2"/>
</dbReference>
<dbReference type="PANTHER" id="PTHR47315">
    <property type="entry name" value="FIBROUS SHEATH INTERACTING PROTEIN 2"/>
    <property type="match status" value="1"/>
</dbReference>
<proteinExistence type="predicted"/>
<accession>A0ABC9XIJ1</accession>
<dbReference type="PANTHER" id="PTHR47315:SF3">
    <property type="entry name" value="FIBROUS SHEATH-INTERACTING PROTEIN 2-LIKE"/>
    <property type="match status" value="1"/>
</dbReference>
<dbReference type="Proteomes" id="UP001623348">
    <property type="component" value="Unassembled WGS sequence"/>
</dbReference>
<keyword evidence="3" id="KW-1185">Reference proteome</keyword>
<reference evidence="2 3" key="1">
    <citation type="submission" date="2024-06" db="EMBL/GenBank/DDBJ databases">
        <title>The draft genome of Grus japonensis, version 3.</title>
        <authorList>
            <person name="Nabeshima K."/>
            <person name="Suzuki S."/>
            <person name="Onuma M."/>
        </authorList>
    </citation>
    <scope>NUCLEOTIDE SEQUENCE [LARGE SCALE GENOMIC DNA]</scope>
    <source>
        <strain evidence="2 3">451A</strain>
    </source>
</reference>
<evidence type="ECO:0000313" key="3">
    <source>
        <dbReference type="Proteomes" id="UP001623348"/>
    </source>
</evidence>
<feature type="region of interest" description="Disordered" evidence="1">
    <location>
        <begin position="146"/>
        <end position="168"/>
    </location>
</feature>
<feature type="compositionally biased region" description="Basic and acidic residues" evidence="1">
    <location>
        <begin position="155"/>
        <end position="167"/>
    </location>
</feature>
<sequence length="1487" mass="169226">MFRLFLLKKFALGTGRAQKTALGEGATGLMEPELLDLPLGVKIPVVPGSKPVFSRAKLGEKLHRPSGYFDLGDPYCRLTSTEYNSLHDPHLQAYYKRKDNLRRLKKEGYVTSDGKVVCTLKEFNEYRQYLTRLKLEAEKMARQEKHPLGKGGLQSHKETSQRVDGRAQKTALGEGATGLMEPELLDLPLGVKIPVVPGSKPVFSRAKLGEKQPPCTGRAQKTALGEGATGLMEPELLDLPLGVKIPVVPGSKPVFSRAKLGEKLHRPSGYFDLGDPYCRLTSTEYNSLHDPHLQAYYKRKDNLRRLKKEGYVTSDGKVVCTLKEFNEYRQYLTRLKLEAEKMARQEKADALLSRAQKTALGEGATGLMEPELLDLPLGVKIPVVPGSKPVFSRAKLGEKLHRPSGYFDLGDPYCRLTSTEYNSLHDPHLQAYYKRKDNLRRLKKEGYVTSDGKVVCTLKEFNEYRQYLTRLKLEAEKMARQEKLHRPSGYFDLGDPYCRLTSTEYNSLHDPHLQAYYKRKDNLRRLKKEGYVTSDGKVVCTLKEFNEYRQYLTRLKLEAEKMARQEKADALLSRAQKTALGEGATGLMEPELLDLPLGVKIPVVPGSKPVFSRAKLGEKLHRPSGYFDLGDPYCRLTSTEYNSLHDPHLQAYYKRKDNLRRLKKEGYVTSDGKVVCTLKEFNEYRQYLTRLKLEAEKMARQEKADALLSRAQKTALGEGATGLMEPELLDLPLGVKIPVVPGSKPVFSRAKLGEKLHRPSGYFDLGDPYCRLTSTEYNSLHDPHLQAYYKRKDNLRRLKKEGYVTSDGKVVCTLKEFNEYRQYLTRLKLEAEKMARQEKADALLSRAQKTALGEGATGLMEPELLDLPLGVKIPVVPGSKPVFSRAKLGEKLHRPSGYFDLGDPYCRLTSTEYNSLHDPHLQAYYKRKDNLRRLKKEGYVTSDGKVVCTLKEFNEYRQYLTRLKLEAEKMARQEKADALLSRAQKTALGEGATGLMEPELLDLPLGVKIPVVPGSKPVFSRAKLGEKLHRPSGYFDLGDPYCRLTSTEYNSLHDPHLQAYYKRKDNLRRLKKEGYVTSDGKVVCTLKEFNEYRQYLTRLKLEAEKMARQEKADALLSRAQKTALGEGATGLMEPELLDLPLGVKIPVVPGSKPVFSRAKLGEKLHRPSGYFDLGDPYCRLTSTEYNSLHDPHLQAYYKRKDNLRRLKKEGYVTSDGKVVCTLKEFNEYRQYLTRLKLEAEKMARQEKADALLSRAQKTALGEGATGLMEPELLDLPLGVKIPVVPGSKPVFSRAKLGEKLHRPSGYFDLGDPYCRLTSTEYNSLHDPHLQAYYKRKDNLRRLKKEGYVTSDGKVVCTLKEFNEYRQYLTRLKLEAEKMARQEKLHRPSGYFDLGDPYCRLTSTEYNSLHDPHLQAYYKRKDNLRRLKKEGYVTSDGKVVCTLKEFNEYRQYLTRLKLEAEKMARQEKVGKAECWRTPVSGTVPRAGA</sequence>
<protein>
    <submittedName>
        <fullName evidence="2">Uncharacterized protein</fullName>
    </submittedName>
</protein>